<proteinExistence type="predicted"/>
<evidence type="ECO:0000259" key="2">
    <source>
        <dbReference type="Pfam" id="PF06452"/>
    </source>
</evidence>
<evidence type="ECO:0000313" key="3">
    <source>
        <dbReference type="EMBL" id="PTN03803.1"/>
    </source>
</evidence>
<dbReference type="Proteomes" id="UP000243525">
    <property type="component" value="Unassembled WGS sequence"/>
</dbReference>
<dbReference type="SUPFAM" id="SSF49344">
    <property type="entry name" value="CBD9-like"/>
    <property type="match status" value="1"/>
</dbReference>
<dbReference type="GO" id="GO:0004553">
    <property type="term" value="F:hydrolase activity, hydrolyzing O-glycosyl compounds"/>
    <property type="evidence" value="ECO:0007669"/>
    <property type="project" value="InterPro"/>
</dbReference>
<organism evidence="3 4">
    <name type="scientific">Mangrovibacterium marinum</name>
    <dbReference type="NCBI Taxonomy" id="1639118"/>
    <lineage>
        <taxon>Bacteria</taxon>
        <taxon>Pseudomonadati</taxon>
        <taxon>Bacteroidota</taxon>
        <taxon>Bacteroidia</taxon>
        <taxon>Marinilabiliales</taxon>
        <taxon>Prolixibacteraceae</taxon>
        <taxon>Mangrovibacterium</taxon>
    </lineage>
</organism>
<dbReference type="Gene3D" id="2.60.40.1190">
    <property type="match status" value="1"/>
</dbReference>
<accession>A0A2T5BW03</accession>
<dbReference type="AlphaFoldDB" id="A0A2T5BW03"/>
<feature type="chain" id="PRO_5015493079" evidence="1">
    <location>
        <begin position="23"/>
        <end position="369"/>
    </location>
</feature>
<keyword evidence="4" id="KW-1185">Reference proteome</keyword>
<dbReference type="EMBL" id="QAAD01000034">
    <property type="protein sequence ID" value="PTN03803.1"/>
    <property type="molecule type" value="Genomic_DNA"/>
</dbReference>
<evidence type="ECO:0000313" key="4">
    <source>
        <dbReference type="Proteomes" id="UP000243525"/>
    </source>
</evidence>
<dbReference type="PROSITE" id="PS51257">
    <property type="entry name" value="PROKAR_LIPOPROTEIN"/>
    <property type="match status" value="1"/>
</dbReference>
<name>A0A2T5BW03_9BACT</name>
<dbReference type="PANTHER" id="PTHR35532">
    <property type="entry name" value="SIMILAR TO POLYHYDROXYALKANOATE DEPOLYMERASE"/>
    <property type="match status" value="1"/>
</dbReference>
<protein>
    <submittedName>
        <fullName evidence="3">Carbohydrate binding protein with CBM9 domain</fullName>
    </submittedName>
</protein>
<dbReference type="PANTHER" id="PTHR35532:SF5">
    <property type="entry name" value="CARBOHYDRATE-BINDING DOMAIN-CONTAINING PROTEIN"/>
    <property type="match status" value="1"/>
</dbReference>
<dbReference type="GO" id="GO:0016052">
    <property type="term" value="P:carbohydrate catabolic process"/>
    <property type="evidence" value="ECO:0007669"/>
    <property type="project" value="InterPro"/>
</dbReference>
<reference evidence="3 4" key="1">
    <citation type="submission" date="2018-04" db="EMBL/GenBank/DDBJ databases">
        <title>Genomic Encyclopedia of Archaeal and Bacterial Type Strains, Phase II (KMG-II): from individual species to whole genera.</title>
        <authorList>
            <person name="Goeker M."/>
        </authorList>
    </citation>
    <scope>NUCLEOTIDE SEQUENCE [LARGE SCALE GENOMIC DNA]</scope>
    <source>
        <strain evidence="3 4">DSM 28823</strain>
    </source>
</reference>
<keyword evidence="1" id="KW-0732">Signal</keyword>
<dbReference type="GO" id="GO:0030246">
    <property type="term" value="F:carbohydrate binding"/>
    <property type="evidence" value="ECO:0007669"/>
    <property type="project" value="InterPro"/>
</dbReference>
<dbReference type="Pfam" id="PF06452">
    <property type="entry name" value="CBM9_1"/>
    <property type="match status" value="1"/>
</dbReference>
<gene>
    <name evidence="3" type="ORF">C8N47_13418</name>
</gene>
<sequence>MLKTIPYLFVLTLVLWASACVAQSPWTKYEQLFQPAKHYLGYRVAEKITIDGKALESSWTKAEWSDDFVDIEGDRMPAPLYQTRMKMLWDQDYLYILAQLEEPNIWAYYDQRDMIVYHENDFEVFVDPNGDGINYFEYEVNARNNLFDLFMSKSYRSGGQALLSYNSLGFESAVSIDGTINNPADTDHHWTVEIKIPFSELAIWGDAVAPADGDQWRINFSRVNWQTEVTNGKYHQKKNPETGKSYPEYNWVWSAPGIISMHAPERYGLLQFSTNTVGEQPVAFSHPQDQQLRDCCWLVFYYQQAYRAENKRFATSLKELNLPVKLERNGRSFQVNLSASPQQFTVFVSDDDGQTYTLNNDGLIQAVNK</sequence>
<dbReference type="RefSeq" id="WP_211316203.1">
    <property type="nucleotide sequence ID" value="NZ_OY782574.1"/>
</dbReference>
<dbReference type="CDD" id="cd09620">
    <property type="entry name" value="CBM9_like_3"/>
    <property type="match status" value="1"/>
</dbReference>
<dbReference type="InterPro" id="IPR010502">
    <property type="entry name" value="Carb-bd_dom_fam9"/>
</dbReference>
<feature type="signal peptide" evidence="1">
    <location>
        <begin position="1"/>
        <end position="22"/>
    </location>
</feature>
<evidence type="ECO:0000256" key="1">
    <source>
        <dbReference type="SAM" id="SignalP"/>
    </source>
</evidence>
<feature type="domain" description="Carbohydrate-binding" evidence="2">
    <location>
        <begin position="50"/>
        <end position="201"/>
    </location>
</feature>
<comment type="caution">
    <text evidence="3">The sequence shown here is derived from an EMBL/GenBank/DDBJ whole genome shotgun (WGS) entry which is preliminary data.</text>
</comment>